<evidence type="ECO:0000313" key="5">
    <source>
        <dbReference type="Proteomes" id="UP000694548"/>
    </source>
</evidence>
<dbReference type="Proteomes" id="UP000694548">
    <property type="component" value="Chromosome sgr16"/>
</dbReference>
<dbReference type="SMART" id="SM00032">
    <property type="entry name" value="CCP"/>
    <property type="match status" value="3"/>
</dbReference>
<comment type="caution">
    <text evidence="2">Lacks conserved residue(s) required for the propagation of feature annotation.</text>
</comment>
<dbReference type="SUPFAM" id="SSF57535">
    <property type="entry name" value="Complement control module/SCR domain"/>
    <property type="match status" value="3"/>
</dbReference>
<proteinExistence type="predicted"/>
<feature type="domain" description="Sushi" evidence="3">
    <location>
        <begin position="160"/>
        <end position="222"/>
    </location>
</feature>
<reference evidence="4" key="1">
    <citation type="submission" date="2014-08" db="EMBL/GenBank/DDBJ databases">
        <authorList>
            <person name="Senf B."/>
            <person name="Petzold A."/>
            <person name="Downie B.R."/>
            <person name="Koch P."/>
            <person name="Platzer M."/>
        </authorList>
    </citation>
    <scope>NUCLEOTIDE SEQUENCE [LARGE SCALE GENOMIC DNA]</scope>
    <source>
        <strain evidence="4">GRZ</strain>
    </source>
</reference>
<evidence type="ECO:0000256" key="2">
    <source>
        <dbReference type="PROSITE-ProRule" id="PRU00302"/>
    </source>
</evidence>
<feature type="disulfide bond" evidence="2">
    <location>
        <begin position="193"/>
        <end position="220"/>
    </location>
</feature>
<dbReference type="GeneTree" id="ENSGT00940000157120"/>
<dbReference type="Pfam" id="PF00084">
    <property type="entry name" value="Sushi"/>
    <property type="match status" value="3"/>
</dbReference>
<evidence type="ECO:0000259" key="3">
    <source>
        <dbReference type="PROSITE" id="PS50923"/>
    </source>
</evidence>
<feature type="domain" description="Sushi" evidence="3">
    <location>
        <begin position="38"/>
        <end position="100"/>
    </location>
</feature>
<reference evidence="4" key="2">
    <citation type="submission" date="2025-08" db="UniProtKB">
        <authorList>
            <consortium name="Ensembl"/>
        </authorList>
    </citation>
    <scope>IDENTIFICATION</scope>
</reference>
<dbReference type="GO" id="GO:0006974">
    <property type="term" value="P:DNA damage response"/>
    <property type="evidence" value="ECO:0007669"/>
    <property type="project" value="TreeGrafter"/>
</dbReference>
<reference evidence="4" key="3">
    <citation type="submission" date="2025-09" db="UniProtKB">
        <authorList>
            <consortium name="Ensembl"/>
        </authorList>
    </citation>
    <scope>IDENTIFICATION</scope>
</reference>
<protein>
    <recommendedName>
        <fullName evidence="3">Sushi domain-containing protein</fullName>
    </recommendedName>
</protein>
<organism evidence="4 5">
    <name type="scientific">Nothobranchius furzeri</name>
    <name type="common">Turquoise killifish</name>
    <dbReference type="NCBI Taxonomy" id="105023"/>
    <lineage>
        <taxon>Eukaryota</taxon>
        <taxon>Metazoa</taxon>
        <taxon>Chordata</taxon>
        <taxon>Craniata</taxon>
        <taxon>Vertebrata</taxon>
        <taxon>Euteleostomi</taxon>
        <taxon>Actinopterygii</taxon>
        <taxon>Neopterygii</taxon>
        <taxon>Teleostei</taxon>
        <taxon>Neoteleostei</taxon>
        <taxon>Acanthomorphata</taxon>
        <taxon>Ovalentaria</taxon>
        <taxon>Atherinomorphae</taxon>
        <taxon>Cyprinodontiformes</taxon>
        <taxon>Nothobranchiidae</taxon>
        <taxon>Nothobranchius</taxon>
    </lineage>
</organism>
<keyword evidence="5" id="KW-1185">Reference proteome</keyword>
<accession>A0A8C6P930</accession>
<dbReference type="InterPro" id="IPR000436">
    <property type="entry name" value="Sushi_SCR_CCP_dom"/>
</dbReference>
<dbReference type="Ensembl" id="ENSNFUT00015041731.1">
    <property type="protein sequence ID" value="ENSNFUP00015039970.1"/>
    <property type="gene ID" value="ENSNFUG00015019250.1"/>
</dbReference>
<evidence type="ECO:0000256" key="1">
    <source>
        <dbReference type="ARBA" id="ARBA00023157"/>
    </source>
</evidence>
<sequence>MWSSEPPQCIRSGGKIVSTILFLPYIKFHKRHLLCFLVSCIRPSVVQHGSTNLTDTNTSLFPVGTVLQYSCDPGYLLVGRSILTCTTIGDWSSNLPRCIRSDVCQPPYQPENGGYTCHPSPCRRFSQGTVVQYFCDEGYVLKGDNKFRTCHYGKWDNLSSWCVRPLMVEHGSSNLTDINNSLFPISTVLQYSCDPGYLLEGPSFLTCATPGHWSSEPPRCIRSDGKNTLFPFLKSG</sequence>
<name>A0A8C6P930_NOTFU</name>
<dbReference type="PANTHER" id="PTHR46839:SF1">
    <property type="entry name" value="SUSHI DOMAIN-CONTAINING 6"/>
    <property type="match status" value="1"/>
</dbReference>
<keyword evidence="1 2" id="KW-1015">Disulfide bond</keyword>
<dbReference type="InterPro" id="IPR035976">
    <property type="entry name" value="Sushi/SCR/CCP_sf"/>
</dbReference>
<dbReference type="Gene3D" id="2.10.70.10">
    <property type="entry name" value="Complement Module, domain 1"/>
    <property type="match status" value="3"/>
</dbReference>
<keyword evidence="2" id="KW-0768">Sushi</keyword>
<dbReference type="AlphaFoldDB" id="A0A8C6P930"/>
<evidence type="ECO:0000313" key="4">
    <source>
        <dbReference type="Ensembl" id="ENSNFUP00015039970.1"/>
    </source>
</evidence>
<dbReference type="CDD" id="cd00033">
    <property type="entry name" value="CCP"/>
    <property type="match status" value="3"/>
</dbReference>
<dbReference type="PANTHER" id="PTHR46839">
    <property type="entry name" value="SUSHI DOMAIN-CONTAINING PROTEIN 6"/>
    <property type="match status" value="1"/>
</dbReference>
<dbReference type="InterPro" id="IPR042866">
    <property type="entry name" value="SUSD6"/>
</dbReference>
<feature type="disulfide bond" evidence="2">
    <location>
        <begin position="71"/>
        <end position="98"/>
    </location>
</feature>
<dbReference type="PROSITE" id="PS50923">
    <property type="entry name" value="SUSHI"/>
    <property type="match status" value="2"/>
</dbReference>